<sequence>MRGELNHAPRRPAVFFLHPEPLDVSSADKGQFFPMLDNGLDPVSGRLWFLNKVANCGTAIEVQSENDADLFSMVVEELGVGEAPAVILDTRTPEPEARYYPKGLGSPGECRLVRIDVTHVSVDDVFEVIDRVYEQQLCTPDVQGNAGKLWEGDSTRGWAVKNAEDKVSVVIRSGLSGHFIGCFIEAEQVQPEGRLDILIKEPSLNDRAQQTLHAVLELKVLRGKNSSGTSVSDAFNKDWVEKGVLQASEYRRGNGARLAALCCFDMRSAPSGQDCFNHVRELAERLEVRVKCWHLFSSSESYRRYKAMITLSNAGS</sequence>
<protein>
    <submittedName>
        <fullName evidence="1">Uncharacterized protein</fullName>
    </submittedName>
</protein>
<name>A0A1C6UUG7_9ACTN</name>
<dbReference type="AlphaFoldDB" id="A0A1C6UUG7"/>
<evidence type="ECO:0000313" key="2">
    <source>
        <dbReference type="Proteomes" id="UP000199001"/>
    </source>
</evidence>
<reference evidence="2" key="1">
    <citation type="submission" date="2016-06" db="EMBL/GenBank/DDBJ databases">
        <authorList>
            <person name="Varghese N."/>
            <person name="Submissions Spin"/>
        </authorList>
    </citation>
    <scope>NUCLEOTIDE SEQUENCE [LARGE SCALE GENOMIC DNA]</scope>
    <source>
        <strain evidence="2">DSM 43903</strain>
    </source>
</reference>
<accession>A0A1C6UUG7</accession>
<keyword evidence="2" id="KW-1185">Reference proteome</keyword>
<dbReference type="Proteomes" id="UP000199001">
    <property type="component" value="Unassembled WGS sequence"/>
</dbReference>
<organism evidence="1 2">
    <name type="scientific">Micromonospora citrea</name>
    <dbReference type="NCBI Taxonomy" id="47855"/>
    <lineage>
        <taxon>Bacteria</taxon>
        <taxon>Bacillati</taxon>
        <taxon>Actinomycetota</taxon>
        <taxon>Actinomycetes</taxon>
        <taxon>Micromonosporales</taxon>
        <taxon>Micromonosporaceae</taxon>
        <taxon>Micromonospora</taxon>
    </lineage>
</organism>
<evidence type="ECO:0000313" key="1">
    <source>
        <dbReference type="EMBL" id="SCL57697.1"/>
    </source>
</evidence>
<dbReference type="STRING" id="47855.GA0070606_2815"/>
<gene>
    <name evidence="1" type="ORF">GA0070606_2815</name>
</gene>
<proteinExistence type="predicted"/>
<dbReference type="EMBL" id="FMHZ01000002">
    <property type="protein sequence ID" value="SCL57697.1"/>
    <property type="molecule type" value="Genomic_DNA"/>
</dbReference>